<dbReference type="PANTHER" id="PTHR24148:SF64">
    <property type="entry name" value="HETEROKARYON INCOMPATIBILITY DOMAIN-CONTAINING PROTEIN"/>
    <property type="match status" value="1"/>
</dbReference>
<organism evidence="2 3">
    <name type="scientific">Zasmidium cellare</name>
    <name type="common">Wine cellar mold</name>
    <name type="synonym">Racodium cellare</name>
    <dbReference type="NCBI Taxonomy" id="395010"/>
    <lineage>
        <taxon>Eukaryota</taxon>
        <taxon>Fungi</taxon>
        <taxon>Dikarya</taxon>
        <taxon>Ascomycota</taxon>
        <taxon>Pezizomycotina</taxon>
        <taxon>Dothideomycetes</taxon>
        <taxon>Dothideomycetidae</taxon>
        <taxon>Mycosphaerellales</taxon>
        <taxon>Mycosphaerellaceae</taxon>
        <taxon>Zasmidium</taxon>
    </lineage>
</organism>
<dbReference type="PANTHER" id="PTHR24148">
    <property type="entry name" value="ANKYRIN REPEAT DOMAIN-CONTAINING PROTEIN 39 HOMOLOG-RELATED"/>
    <property type="match status" value="1"/>
</dbReference>
<dbReference type="Pfam" id="PF26639">
    <property type="entry name" value="Het-6_barrel"/>
    <property type="match status" value="1"/>
</dbReference>
<dbReference type="EMBL" id="JAXOVC010000004">
    <property type="protein sequence ID" value="KAK4503233.1"/>
    <property type="molecule type" value="Genomic_DNA"/>
</dbReference>
<evidence type="ECO:0000259" key="1">
    <source>
        <dbReference type="Pfam" id="PF06985"/>
    </source>
</evidence>
<name>A0ABR0EQ59_ZASCE</name>
<accession>A0ABR0EQ59</accession>
<evidence type="ECO:0000313" key="2">
    <source>
        <dbReference type="EMBL" id="KAK4503233.1"/>
    </source>
</evidence>
<sequence>MKDVYSRAERVLLWLGNDSDGSAKAALESIDKILAQCSESNNSSEALNSTSHNSPGHVQRTPLKLPHCDWTALRTLFSASLFFRVWVVQEIVLSKEAVCICGRFSRRWIHVSLAAQHLLHRGYWQDAYMGDACVGIHNVASLSRSARGGRTFLNWLVEGLFLKASLPLDKVYGMLGLLRMDEHRQLELKPDYTARVDVVYTTATRLAIDELAGRVNQLDHLHYAQALVVPDGQAGDDFEELVFPSWVPRYDWTYLPQRSPMVMPKFGDGVTSGLPASIRPHDPLNSHILSAKGLILSTVSDRSDMLPAEIFAKENGDLDGFATGFFSCKSLAQRGGHAVEAIAIALTSRRTADRNDALENVEALLNSYRRCVAACEQKTSLSRMELEAAVHDYREAMWHGTGNRVFFTTATGYMGTAHPAAKEGDVLAILFGAVFPVVLRADEEGRYRLVGDAYVHGVMEGSERQM</sequence>
<evidence type="ECO:0000313" key="3">
    <source>
        <dbReference type="Proteomes" id="UP001305779"/>
    </source>
</evidence>
<dbReference type="InterPro" id="IPR010730">
    <property type="entry name" value="HET"/>
</dbReference>
<dbReference type="Proteomes" id="UP001305779">
    <property type="component" value="Unassembled WGS sequence"/>
</dbReference>
<feature type="domain" description="Heterokaryon incompatibility" evidence="1">
    <location>
        <begin position="1"/>
        <end position="90"/>
    </location>
</feature>
<proteinExistence type="predicted"/>
<dbReference type="InterPro" id="IPR052895">
    <property type="entry name" value="HetReg/Transcr_Mod"/>
</dbReference>
<reference evidence="2 3" key="1">
    <citation type="journal article" date="2023" name="G3 (Bethesda)">
        <title>A chromosome-level genome assembly of Zasmidium syzygii isolated from banana leaves.</title>
        <authorList>
            <person name="van Westerhoven A.C."/>
            <person name="Mehrabi R."/>
            <person name="Talebi R."/>
            <person name="Steentjes M.B.F."/>
            <person name="Corcolon B."/>
            <person name="Chong P.A."/>
            <person name="Kema G.H.J."/>
            <person name="Seidl M.F."/>
        </authorList>
    </citation>
    <scope>NUCLEOTIDE SEQUENCE [LARGE SCALE GENOMIC DNA]</scope>
    <source>
        <strain evidence="2 3">P124</strain>
    </source>
</reference>
<protein>
    <recommendedName>
        <fullName evidence="1">Heterokaryon incompatibility domain-containing protein</fullName>
    </recommendedName>
</protein>
<comment type="caution">
    <text evidence="2">The sequence shown here is derived from an EMBL/GenBank/DDBJ whole genome shotgun (WGS) entry which is preliminary data.</text>
</comment>
<keyword evidence="3" id="KW-1185">Reference proteome</keyword>
<dbReference type="Pfam" id="PF06985">
    <property type="entry name" value="HET"/>
    <property type="match status" value="1"/>
</dbReference>
<gene>
    <name evidence="2" type="ORF">PRZ48_006661</name>
</gene>